<dbReference type="AlphaFoldDB" id="G4RAJ2"/>
<dbReference type="EMBL" id="CP003075">
    <property type="protein sequence ID" value="AEQ51542.1"/>
    <property type="molecule type" value="Genomic_DNA"/>
</dbReference>
<name>G4RAJ2_PELHB</name>
<proteinExistence type="predicted"/>
<evidence type="ECO:0000313" key="2">
    <source>
        <dbReference type="Proteomes" id="UP000008850"/>
    </source>
</evidence>
<organism evidence="1 2">
    <name type="scientific">Pelagibacterium halotolerans (strain DSM 22347 / JCM 15775 / CGMCC 1.7692 / B2)</name>
    <dbReference type="NCBI Taxonomy" id="1082931"/>
    <lineage>
        <taxon>Bacteria</taxon>
        <taxon>Pseudomonadati</taxon>
        <taxon>Pseudomonadota</taxon>
        <taxon>Alphaproteobacteria</taxon>
        <taxon>Hyphomicrobiales</taxon>
        <taxon>Devosiaceae</taxon>
        <taxon>Pelagibacterium</taxon>
    </lineage>
</organism>
<evidence type="ECO:0000313" key="1">
    <source>
        <dbReference type="EMBL" id="AEQ51542.1"/>
    </source>
</evidence>
<gene>
    <name evidence="1" type="ordered locus">KKY_1525</name>
</gene>
<protein>
    <submittedName>
        <fullName evidence="1">Uncharacterized protein</fullName>
    </submittedName>
</protein>
<accession>G4RAJ2</accession>
<dbReference type="HOGENOM" id="CLU_3010229_0_0_5"/>
<dbReference type="STRING" id="1082931.KKY_1525"/>
<dbReference type="RefSeq" id="WP_014130691.1">
    <property type="nucleotide sequence ID" value="NC_016078.1"/>
</dbReference>
<keyword evidence="2" id="KW-1185">Reference proteome</keyword>
<dbReference type="KEGG" id="phl:KKY_1525"/>
<reference evidence="1 2" key="1">
    <citation type="journal article" date="2012" name="J. Bacteriol.">
        <title>Complete genome sequence of Pelagibacterium halotolerans B2T.</title>
        <authorList>
            <person name="Huo Y.Y."/>
            <person name="Cheng H."/>
            <person name="Han X.F."/>
            <person name="Jiang X.W."/>
            <person name="Sun C."/>
            <person name="Zhang X.Q."/>
            <person name="Zhu X.F."/>
            <person name="Liu Y.F."/>
            <person name="Li P.F."/>
            <person name="Ni P.X."/>
            <person name="Wu M."/>
        </authorList>
    </citation>
    <scope>NUCLEOTIDE SEQUENCE [LARGE SCALE GENOMIC DNA]</scope>
    <source>
        <strain evidence="2">DSM 22347 / JCM 15775 / CGMCC 1.7692 / B2</strain>
    </source>
</reference>
<sequence>MRAPIARGDAYQVSGAGHEVFRWLQAGLKSSAYRLAHLCLPKSVLLPGMAMVFFLA</sequence>
<dbReference type="Proteomes" id="UP000008850">
    <property type="component" value="Chromosome"/>
</dbReference>